<accession>A0A0F8V197</accession>
<dbReference type="OrthoDB" id="5425556at2759"/>
<comment type="caution">
    <text evidence="2">The sequence shown here is derived from an EMBL/GenBank/DDBJ whole genome shotgun (WGS) entry which is preliminary data.</text>
</comment>
<organism evidence="2 3">
    <name type="scientific">Aspergillus ochraceoroseus</name>
    <dbReference type="NCBI Taxonomy" id="138278"/>
    <lineage>
        <taxon>Eukaryota</taxon>
        <taxon>Fungi</taxon>
        <taxon>Dikarya</taxon>
        <taxon>Ascomycota</taxon>
        <taxon>Pezizomycotina</taxon>
        <taxon>Eurotiomycetes</taxon>
        <taxon>Eurotiomycetidae</taxon>
        <taxon>Eurotiales</taxon>
        <taxon>Aspergillaceae</taxon>
        <taxon>Aspergillus</taxon>
        <taxon>Aspergillus subgen. Nidulantes</taxon>
    </lineage>
</organism>
<dbReference type="Gene3D" id="1.20.1280.50">
    <property type="match status" value="1"/>
</dbReference>
<dbReference type="InterPro" id="IPR036047">
    <property type="entry name" value="F-box-like_dom_sf"/>
</dbReference>
<proteinExistence type="predicted"/>
<dbReference type="SUPFAM" id="SSF52047">
    <property type="entry name" value="RNI-like"/>
    <property type="match status" value="1"/>
</dbReference>
<dbReference type="AlphaFoldDB" id="A0A0F8V197"/>
<dbReference type="EMBL" id="JYKN01002341">
    <property type="protein sequence ID" value="KKK16781.1"/>
    <property type="molecule type" value="Genomic_DNA"/>
</dbReference>
<sequence length="378" mass="43030">MDKIKSLPLEIVLHILSYLPCETLLAFGETSRANYNYHILSLKRLRLGVFEKRVHSTISLLQAGWATPDQLACARRNNEHGSSYIISVIQPENKPVHQELWYKHPYRTINSRRCVPIPRSKSWTLEQLIRAQNLIFTRVLTRYGPTLLNLEFMAYDLDLDGAKALGLNCQHSLRHLALRFEHAHIRDGPVRPSTWLHPAPGSEAWNMLVGVGRYKNIGLCNLETLIMERAGITPWQLIMLVKNNPNLTVLKLRTCRGAQPEFLNWLGGIESDSGEAMTQIDSVAPGAKLKILWLEHCHRLLSHSIEEYEDLPGGICDFGLEWVRGLANLQSLSFSESANIPSEYIDRANRALWGIPEVILPYSLYNENSAIEVDPRWS</sequence>
<dbReference type="Proteomes" id="UP000034947">
    <property type="component" value="Unassembled WGS sequence"/>
</dbReference>
<dbReference type="VEuPathDB" id="FungiDB:P175DRAFT_0432969"/>
<feature type="domain" description="F-box" evidence="1">
    <location>
        <begin position="5"/>
        <end position="32"/>
    </location>
</feature>
<protein>
    <recommendedName>
        <fullName evidence="1">F-box domain-containing protein</fullName>
    </recommendedName>
</protein>
<evidence type="ECO:0000313" key="3">
    <source>
        <dbReference type="Proteomes" id="UP000034947"/>
    </source>
</evidence>
<reference evidence="2 3" key="1">
    <citation type="submission" date="2015-02" db="EMBL/GenBank/DDBJ databases">
        <title>Draft Genome Sequences of Two Closely-Related Aflatoxigenic Aspergillus Species Obtained from the Cote d'Ivoire.</title>
        <authorList>
            <person name="Moore G.G."/>
            <person name="Beltz S.B."/>
            <person name="Mack B.M."/>
        </authorList>
    </citation>
    <scope>NUCLEOTIDE SEQUENCE [LARGE SCALE GENOMIC DNA]</scope>
    <source>
        <strain evidence="2 3">SRRC1432</strain>
    </source>
</reference>
<keyword evidence="3" id="KW-1185">Reference proteome</keyword>
<dbReference type="InterPro" id="IPR032675">
    <property type="entry name" value="LRR_dom_sf"/>
</dbReference>
<dbReference type="CDD" id="cd09917">
    <property type="entry name" value="F-box_SF"/>
    <property type="match status" value="1"/>
</dbReference>
<dbReference type="SUPFAM" id="SSF81383">
    <property type="entry name" value="F-box domain"/>
    <property type="match status" value="1"/>
</dbReference>
<dbReference type="InterPro" id="IPR001810">
    <property type="entry name" value="F-box_dom"/>
</dbReference>
<gene>
    <name evidence="2" type="ORF">AOCH_005499</name>
</gene>
<evidence type="ECO:0000313" key="2">
    <source>
        <dbReference type="EMBL" id="KKK16781.1"/>
    </source>
</evidence>
<dbReference type="Gene3D" id="3.80.10.10">
    <property type="entry name" value="Ribonuclease Inhibitor"/>
    <property type="match status" value="1"/>
</dbReference>
<evidence type="ECO:0000259" key="1">
    <source>
        <dbReference type="Pfam" id="PF00646"/>
    </source>
</evidence>
<dbReference type="Pfam" id="PF00646">
    <property type="entry name" value="F-box"/>
    <property type="match status" value="1"/>
</dbReference>
<name>A0A0F8V197_9EURO</name>